<dbReference type="PANTHER" id="PTHR11904">
    <property type="entry name" value="METHYLTHIOADENOSINE/PURINE NUCLEOSIDE PHOSPHORYLASE"/>
    <property type="match status" value="1"/>
</dbReference>
<evidence type="ECO:0000256" key="2">
    <source>
        <dbReference type="ARBA" id="ARBA00022679"/>
    </source>
</evidence>
<evidence type="ECO:0000313" key="3">
    <source>
        <dbReference type="EMBL" id="SHI79940.1"/>
    </source>
</evidence>
<organism evidence="3 4">
    <name type="scientific">Actinomyces denticolens</name>
    <dbReference type="NCBI Taxonomy" id="52767"/>
    <lineage>
        <taxon>Bacteria</taxon>
        <taxon>Bacillati</taxon>
        <taxon>Actinomycetota</taxon>
        <taxon>Actinomycetes</taxon>
        <taxon>Actinomycetales</taxon>
        <taxon>Actinomycetaceae</taxon>
        <taxon>Actinomyces</taxon>
    </lineage>
</organism>
<comment type="caution">
    <text evidence="3">The sequence shown here is derived from an EMBL/GenBank/DDBJ whole genome shotgun (WGS) entry which is preliminary data.</text>
</comment>
<keyword evidence="1" id="KW-0328">Glycosyltransferase</keyword>
<dbReference type="PANTHER" id="PTHR11904:SF9">
    <property type="entry name" value="PURINE NUCLEOSIDE PHOSPHORYLASE-RELATED"/>
    <property type="match status" value="1"/>
</dbReference>
<dbReference type="SUPFAM" id="SSF53167">
    <property type="entry name" value="Purine and uridine phosphorylases"/>
    <property type="match status" value="1"/>
</dbReference>
<dbReference type="EMBL" id="FQYL01000005">
    <property type="protein sequence ID" value="SHI79940.1"/>
    <property type="molecule type" value="Genomic_DNA"/>
</dbReference>
<dbReference type="InterPro" id="IPR011268">
    <property type="entry name" value="Purine_phosphorylase"/>
</dbReference>
<reference evidence="3 4" key="1">
    <citation type="submission" date="2016-11" db="EMBL/GenBank/DDBJ databases">
        <authorList>
            <person name="Varghese N."/>
            <person name="Submissions S."/>
        </authorList>
    </citation>
    <scope>NUCLEOTIDE SEQUENCE [LARGE SCALE GENOMIC DNA]</scope>
    <source>
        <strain evidence="3 4">PA</strain>
    </source>
</reference>
<evidence type="ECO:0000313" key="4">
    <source>
        <dbReference type="Proteomes" id="UP000184390"/>
    </source>
</evidence>
<accession>A0ABY1I970</accession>
<dbReference type="Proteomes" id="UP000184390">
    <property type="component" value="Unassembled WGS sequence"/>
</dbReference>
<keyword evidence="4" id="KW-1185">Reference proteome</keyword>
<name>A0ABY1I970_9ACTO</name>
<proteinExistence type="predicted"/>
<gene>
    <name evidence="3" type="ORF">SAMN05216246_10547</name>
</gene>
<sequence>MATSPAAAGTWDEDPAGASIVLATGRARHDLLVIAEPALLTDLDDAWGRPSSRVRLSFLPGVSAPGSSGQEDSLMSYDRGGLGVLVARGRTCLFEGRAARRTTAFARIAAGAGVRAALLVGRASSLGSPRPGDLLAMGDHLNFSGIPLFPATGPVEASWDEPLTEVVAGVDGVSGSAVAALVPGPVRPGRAEAAVLGGLGADVVVMDTVAEAMALAVRGVKVAGLLYVDAIAGAPPRPGSGRRSAARAAGRRAAVTPPVGMPAAHRPAPVVICDVIEAALATLG</sequence>
<dbReference type="InterPro" id="IPR035994">
    <property type="entry name" value="Nucleoside_phosphorylase_sf"/>
</dbReference>
<evidence type="ECO:0000256" key="1">
    <source>
        <dbReference type="ARBA" id="ARBA00022676"/>
    </source>
</evidence>
<protein>
    <submittedName>
        <fullName evidence="3">Purine-nucleoside phosphorylase</fullName>
    </submittedName>
</protein>
<keyword evidence="2" id="KW-0808">Transferase</keyword>
<dbReference type="Gene3D" id="3.40.50.1580">
    <property type="entry name" value="Nucleoside phosphorylase domain"/>
    <property type="match status" value="1"/>
</dbReference>
<dbReference type="RefSeq" id="WP_073452523.1">
    <property type="nucleotide sequence ID" value="NZ_FQYL01000005.1"/>
</dbReference>